<dbReference type="HAMAP" id="MF_01369_B">
    <property type="entry name" value="Ribosomal_uL23_B"/>
    <property type="match status" value="1"/>
</dbReference>
<dbReference type="InterPro" id="IPR013025">
    <property type="entry name" value="Ribosomal_uL23-like"/>
</dbReference>
<evidence type="ECO:0000256" key="2">
    <source>
        <dbReference type="ARBA" id="ARBA00022730"/>
    </source>
</evidence>
<dbReference type="InterPro" id="IPR012677">
    <property type="entry name" value="Nucleotide-bd_a/b_plait_sf"/>
</dbReference>
<evidence type="ECO:0000256" key="1">
    <source>
        <dbReference type="ARBA" id="ARBA00006700"/>
    </source>
</evidence>
<dbReference type="GO" id="GO:0003735">
    <property type="term" value="F:structural constituent of ribosome"/>
    <property type="evidence" value="ECO:0007669"/>
    <property type="project" value="InterPro"/>
</dbReference>
<evidence type="ECO:0000313" key="9">
    <source>
        <dbReference type="Proteomes" id="UP000824176"/>
    </source>
</evidence>
<keyword evidence="3 6" id="KW-0694">RNA-binding</keyword>
<protein>
    <recommendedName>
        <fullName evidence="6">Large ribosomal subunit protein uL23</fullName>
    </recommendedName>
</protein>
<gene>
    <name evidence="6" type="primary">rplW</name>
    <name evidence="8" type="ORF">H9804_04615</name>
</gene>
<dbReference type="InterPro" id="IPR012678">
    <property type="entry name" value="Ribosomal_uL23/eL15/eS24_sf"/>
</dbReference>
<organism evidence="8 9">
    <name type="scientific">Candidatus Mucispirillum faecigallinarum</name>
    <dbReference type="NCBI Taxonomy" id="2838699"/>
    <lineage>
        <taxon>Bacteria</taxon>
        <taxon>Pseudomonadati</taxon>
        <taxon>Deferribacterota</taxon>
        <taxon>Deferribacteres</taxon>
        <taxon>Deferribacterales</taxon>
        <taxon>Mucispirillaceae</taxon>
        <taxon>Mucispirillum</taxon>
    </lineage>
</organism>
<dbReference type="GO" id="GO:0019843">
    <property type="term" value="F:rRNA binding"/>
    <property type="evidence" value="ECO:0007669"/>
    <property type="project" value="UniProtKB-UniRule"/>
</dbReference>
<evidence type="ECO:0000256" key="3">
    <source>
        <dbReference type="ARBA" id="ARBA00022884"/>
    </source>
</evidence>
<keyword evidence="4 6" id="KW-0689">Ribosomal protein</keyword>
<dbReference type="PROSITE" id="PS00050">
    <property type="entry name" value="RIBOSOMAL_L23"/>
    <property type="match status" value="1"/>
</dbReference>
<dbReference type="PANTHER" id="PTHR11620">
    <property type="entry name" value="60S RIBOSOMAL PROTEIN L23A"/>
    <property type="match status" value="1"/>
</dbReference>
<accession>A0A9D2GU10</accession>
<comment type="caution">
    <text evidence="8">The sequence shown here is derived from an EMBL/GenBank/DDBJ whole genome shotgun (WGS) entry which is preliminary data.</text>
</comment>
<keyword evidence="2 6" id="KW-0699">rRNA-binding</keyword>
<evidence type="ECO:0000256" key="5">
    <source>
        <dbReference type="ARBA" id="ARBA00023274"/>
    </source>
</evidence>
<dbReference type="Pfam" id="PF00276">
    <property type="entry name" value="Ribosomal_L23"/>
    <property type="match status" value="1"/>
</dbReference>
<reference evidence="8" key="1">
    <citation type="journal article" date="2021" name="PeerJ">
        <title>Extensive microbial diversity within the chicken gut microbiome revealed by metagenomics and culture.</title>
        <authorList>
            <person name="Gilroy R."/>
            <person name="Ravi A."/>
            <person name="Getino M."/>
            <person name="Pursley I."/>
            <person name="Horton D.L."/>
            <person name="Alikhan N.F."/>
            <person name="Baker D."/>
            <person name="Gharbi K."/>
            <person name="Hall N."/>
            <person name="Watson M."/>
            <person name="Adriaenssens E.M."/>
            <person name="Foster-Nyarko E."/>
            <person name="Jarju S."/>
            <person name="Secka A."/>
            <person name="Antonio M."/>
            <person name="Oren A."/>
            <person name="Chaudhuri R.R."/>
            <person name="La Ragione R."/>
            <person name="Hildebrand F."/>
            <person name="Pallen M.J."/>
        </authorList>
    </citation>
    <scope>NUCLEOTIDE SEQUENCE</scope>
    <source>
        <strain evidence="8">ChiW4-1371</strain>
    </source>
</reference>
<comment type="similarity">
    <text evidence="1 6 7">Belongs to the universal ribosomal protein uL23 family.</text>
</comment>
<comment type="function">
    <text evidence="6">One of the early assembly proteins it binds 23S rRNA. One of the proteins that surrounds the polypeptide exit tunnel on the outside of the ribosome. Forms the main docking site for trigger factor binding to the ribosome.</text>
</comment>
<dbReference type="AlphaFoldDB" id="A0A9D2GU10"/>
<dbReference type="Gene3D" id="3.30.70.330">
    <property type="match status" value="1"/>
</dbReference>
<dbReference type="NCBIfam" id="NF004366">
    <property type="entry name" value="PRK05738.3-2"/>
    <property type="match status" value="1"/>
</dbReference>
<dbReference type="EMBL" id="DXAQ01000073">
    <property type="protein sequence ID" value="HIZ89206.1"/>
    <property type="molecule type" value="Genomic_DNA"/>
</dbReference>
<sequence>MITKYDVIRKPFLTEKAMMMQEKGLNTVVFQVHTEATKTQIKEAVEDLLKVKVEHVRTMNFKGKEKRFGRILGRRNDWKKAIVTLKEGEKLDIV</sequence>
<dbReference type="NCBIfam" id="NF004359">
    <property type="entry name" value="PRK05738.1-3"/>
    <property type="match status" value="1"/>
</dbReference>
<comment type="subunit">
    <text evidence="6">Part of the 50S ribosomal subunit. Contacts protein L29, and trigger factor when it is bound to the ribosome.</text>
</comment>
<dbReference type="NCBIfam" id="NF004363">
    <property type="entry name" value="PRK05738.2-4"/>
    <property type="match status" value="1"/>
</dbReference>
<dbReference type="Proteomes" id="UP000824176">
    <property type="component" value="Unassembled WGS sequence"/>
</dbReference>
<evidence type="ECO:0000256" key="6">
    <source>
        <dbReference type="HAMAP-Rule" id="MF_01369"/>
    </source>
</evidence>
<dbReference type="GO" id="GO:0006412">
    <property type="term" value="P:translation"/>
    <property type="evidence" value="ECO:0007669"/>
    <property type="project" value="UniProtKB-UniRule"/>
</dbReference>
<reference evidence="8" key="2">
    <citation type="submission" date="2021-04" db="EMBL/GenBank/DDBJ databases">
        <authorList>
            <person name="Gilroy R."/>
        </authorList>
    </citation>
    <scope>NUCLEOTIDE SEQUENCE</scope>
    <source>
        <strain evidence="8">ChiW4-1371</strain>
    </source>
</reference>
<dbReference type="GO" id="GO:1990904">
    <property type="term" value="C:ribonucleoprotein complex"/>
    <property type="evidence" value="ECO:0007669"/>
    <property type="project" value="UniProtKB-KW"/>
</dbReference>
<dbReference type="InterPro" id="IPR001014">
    <property type="entry name" value="Ribosomal_uL23_CS"/>
</dbReference>
<dbReference type="FunFam" id="3.30.70.330:FF:000001">
    <property type="entry name" value="50S ribosomal protein L23"/>
    <property type="match status" value="1"/>
</dbReference>
<evidence type="ECO:0000313" key="8">
    <source>
        <dbReference type="EMBL" id="HIZ89206.1"/>
    </source>
</evidence>
<proteinExistence type="inferred from homology"/>
<dbReference type="GO" id="GO:0005840">
    <property type="term" value="C:ribosome"/>
    <property type="evidence" value="ECO:0007669"/>
    <property type="project" value="UniProtKB-KW"/>
</dbReference>
<dbReference type="SUPFAM" id="SSF54189">
    <property type="entry name" value="Ribosomal proteins S24e, L23 and L15e"/>
    <property type="match status" value="1"/>
</dbReference>
<keyword evidence="5 6" id="KW-0687">Ribonucleoprotein</keyword>
<evidence type="ECO:0000256" key="4">
    <source>
        <dbReference type="ARBA" id="ARBA00022980"/>
    </source>
</evidence>
<name>A0A9D2GU10_9BACT</name>
<evidence type="ECO:0000256" key="7">
    <source>
        <dbReference type="RuleBase" id="RU003934"/>
    </source>
</evidence>